<dbReference type="AlphaFoldDB" id="A0A0A1UC51"/>
<keyword evidence="2" id="KW-1185">Reference proteome</keyword>
<dbReference type="VEuPathDB" id="AmoebaDB:EIN_371100"/>
<sequence length="826" mass="94914">MTEKTITEQILIPNSEVVHKLNTIFSTNFSTNVLIGDFQTCSNDNAEQIAKQLATLAVFVFEPVPMAAMEYLSSYPEATQYLLCSINLIEPDVIQIHFKTTDLLEKVRYLYAITNYIKQIDYHSAQFSSPSVFLPRMKALSYYQYYNLENSFQFIGPFGKTPFVIPKNKSNAVSDFYVSVESKELVKTFAEALKVIPLELKALFCGLPLCCVTSDSVHVFSTEITHPDRVTKAMLYFAKKITLRNSIFNTNQIAKMRYLCKKGAGMFATIRRACFLKEIIVEINVDQVAVNFIGITEEANKASALLIAAMKQLDTKTYECEIPLLKFNQIRGFDKMSEIVVLPERVQDGKVKSFVLVGKKHSNFDLFAKELKKSEIKTDSRKDSFYTMLKISSQRCIKAFEVEGLDQITYSFNNARIIYPRIDPFTCFSYYNPTLHLKLKCSIVPTAFCKEDVPKVLFATSTSAGFEEIDVNEIIQMSVLEPFDPLNVDKTTWFRISQNLYQNVFSNYQMTLENYLDLIKTINKAVVSPTLNMKIHAVVVVKTRDQIKPITSSISNVLVEMLAKHPEYIMHSAMKTWTFQPVTVAEYPYQPYCAKDIDTTTMTQAPAIVYRSLPQVTCGVLLDKNFKGITTGSFIPESQLIFRFDFKQIFGWYPDFFQFHAKNMMRLYMEPSVETGSGVISKDTECEMYSFIEKMLCVFNRMISDFAKETTDYEVARHILGQCGTVKHVYWDCYDPDLVDLIDQVGFSMLFHLTSIEVKFPDKMRNVIGFLFTEEKREEATRWVEADILVEKDDVYTNPYMFYAVKTPLHIIKYSVVPEKPKEEKK</sequence>
<dbReference type="OrthoDB" id="25530at2759"/>
<evidence type="ECO:0000313" key="2">
    <source>
        <dbReference type="Proteomes" id="UP000014680"/>
    </source>
</evidence>
<protein>
    <submittedName>
        <fullName evidence="1">Uncharacterized protein</fullName>
    </submittedName>
</protein>
<dbReference type="EMBL" id="KB206332">
    <property type="protein sequence ID" value="ELP92708.1"/>
    <property type="molecule type" value="Genomic_DNA"/>
</dbReference>
<proteinExistence type="predicted"/>
<dbReference type="OMA" id="EEFNLYA"/>
<organism evidence="1 2">
    <name type="scientific">Entamoeba invadens IP1</name>
    <dbReference type="NCBI Taxonomy" id="370355"/>
    <lineage>
        <taxon>Eukaryota</taxon>
        <taxon>Amoebozoa</taxon>
        <taxon>Evosea</taxon>
        <taxon>Archamoebae</taxon>
        <taxon>Mastigamoebida</taxon>
        <taxon>Entamoebidae</taxon>
        <taxon>Entamoeba</taxon>
    </lineage>
</organism>
<reference evidence="1 2" key="1">
    <citation type="submission" date="2012-10" db="EMBL/GenBank/DDBJ databases">
        <authorList>
            <person name="Zafar N."/>
            <person name="Inman J."/>
            <person name="Hall N."/>
            <person name="Lorenzi H."/>
            <person name="Caler E."/>
        </authorList>
    </citation>
    <scope>NUCLEOTIDE SEQUENCE [LARGE SCALE GENOMIC DNA]</scope>
    <source>
        <strain evidence="1 2">IP1</strain>
    </source>
</reference>
<accession>A0A0A1UC51</accession>
<evidence type="ECO:0000313" key="1">
    <source>
        <dbReference type="EMBL" id="ELP92708.1"/>
    </source>
</evidence>
<gene>
    <name evidence="1" type="ORF">EIN_371100</name>
</gene>
<dbReference type="Proteomes" id="UP000014680">
    <property type="component" value="Unassembled WGS sequence"/>
</dbReference>
<dbReference type="KEGG" id="eiv:EIN_371100"/>
<dbReference type="GeneID" id="14891740"/>
<dbReference type="RefSeq" id="XP_004259479.1">
    <property type="nucleotide sequence ID" value="XM_004259431.1"/>
</dbReference>
<name>A0A0A1UC51_ENTIV</name>